<dbReference type="InterPro" id="IPR029775">
    <property type="entry name" value="NPHP4"/>
</dbReference>
<dbReference type="Pfam" id="PF26187">
    <property type="entry name" value="Ig_NPHP4_4th"/>
    <property type="match status" value="1"/>
</dbReference>
<dbReference type="GO" id="GO:0036064">
    <property type="term" value="C:ciliary basal body"/>
    <property type="evidence" value="ECO:0007669"/>
    <property type="project" value="TreeGrafter"/>
</dbReference>
<dbReference type="EMBL" id="DS268412">
    <property type="protein sequence ID" value="EFP05454.1"/>
    <property type="molecule type" value="Genomic_DNA"/>
</dbReference>
<dbReference type="GO" id="GO:0097730">
    <property type="term" value="C:non-motile cilium"/>
    <property type="evidence" value="ECO:0007669"/>
    <property type="project" value="InterPro"/>
</dbReference>
<name>E3LPS6_CAERE</name>
<gene>
    <name evidence="2" type="ORF">CRE_27335</name>
</gene>
<feature type="domain" description="NPHP4 Ig-like" evidence="1">
    <location>
        <begin position="51"/>
        <end position="148"/>
    </location>
</feature>
<keyword evidence="3" id="KW-1185">Reference proteome</keyword>
<dbReference type="OrthoDB" id="313446at2759"/>
<protein>
    <recommendedName>
        <fullName evidence="1">NPHP4 Ig-like domain-containing protein</fullName>
    </recommendedName>
</protein>
<dbReference type="HOGENOM" id="CLU_116888_0_0_1"/>
<organism evidence="3">
    <name type="scientific">Caenorhabditis remanei</name>
    <name type="common">Caenorhabditis vulgaris</name>
    <dbReference type="NCBI Taxonomy" id="31234"/>
    <lineage>
        <taxon>Eukaryota</taxon>
        <taxon>Metazoa</taxon>
        <taxon>Ecdysozoa</taxon>
        <taxon>Nematoda</taxon>
        <taxon>Chromadorea</taxon>
        <taxon>Rhabditida</taxon>
        <taxon>Rhabditina</taxon>
        <taxon>Rhabditomorpha</taxon>
        <taxon>Rhabditoidea</taxon>
        <taxon>Rhabditidae</taxon>
        <taxon>Peloderinae</taxon>
        <taxon>Caenorhabditis</taxon>
    </lineage>
</organism>
<dbReference type="GO" id="GO:1904491">
    <property type="term" value="P:protein localization to ciliary transition zone"/>
    <property type="evidence" value="ECO:0007669"/>
    <property type="project" value="TreeGrafter"/>
</dbReference>
<reference evidence="2" key="1">
    <citation type="submission" date="2007-07" db="EMBL/GenBank/DDBJ databases">
        <title>PCAP assembly of the Caenorhabditis remanei genome.</title>
        <authorList>
            <consortium name="The Caenorhabditis remanei Sequencing Consortium"/>
            <person name="Wilson R.K."/>
        </authorList>
    </citation>
    <scope>NUCLEOTIDE SEQUENCE [LARGE SCALE GENOMIC DNA]</scope>
    <source>
        <strain evidence="2">PB4641</strain>
    </source>
</reference>
<sequence>MIFWAGRTKKFVVSVVNSNTLKLERGFLIYGKSEAPRITQKYVMQVPATDEAVRRRIAIRNPYGLPKTFRITTSHPDIIKITDQLMSVPPMGKLACEMFFLRSSHHQQTIEVSNLFFNKQTHSDFQTLLYISDAETYVQEEAYSVTLVFEEL</sequence>
<dbReference type="OMA" id="MYIRVER"/>
<evidence type="ECO:0000313" key="2">
    <source>
        <dbReference type="EMBL" id="EFP05454.1"/>
    </source>
</evidence>
<evidence type="ECO:0000259" key="1">
    <source>
        <dbReference type="Pfam" id="PF26187"/>
    </source>
</evidence>
<dbReference type="STRING" id="31234.E3LPS6"/>
<dbReference type="AlphaFoldDB" id="E3LPS6"/>
<dbReference type="InParanoid" id="E3LPS6"/>
<dbReference type="PANTHER" id="PTHR31043:SF3">
    <property type="entry name" value="NEPHROCYSTIN-4"/>
    <property type="match status" value="1"/>
</dbReference>
<dbReference type="PANTHER" id="PTHR31043">
    <property type="entry name" value="NEPHROCYSTIN-4"/>
    <property type="match status" value="1"/>
</dbReference>
<dbReference type="Proteomes" id="UP000008281">
    <property type="component" value="Unassembled WGS sequence"/>
</dbReference>
<dbReference type="GO" id="GO:0090090">
    <property type="term" value="P:negative regulation of canonical Wnt signaling pathway"/>
    <property type="evidence" value="ECO:0007669"/>
    <property type="project" value="InterPro"/>
</dbReference>
<dbReference type="InterPro" id="IPR058685">
    <property type="entry name" value="Ig_NPHP4_4th"/>
</dbReference>
<accession>E3LPS6</accession>
<dbReference type="GO" id="GO:0035869">
    <property type="term" value="C:ciliary transition zone"/>
    <property type="evidence" value="ECO:0007669"/>
    <property type="project" value="TreeGrafter"/>
</dbReference>
<evidence type="ECO:0000313" key="3">
    <source>
        <dbReference type="Proteomes" id="UP000008281"/>
    </source>
</evidence>
<dbReference type="eggNOG" id="ENOG502TIFV">
    <property type="taxonomic scope" value="Eukaryota"/>
</dbReference>
<dbReference type="GO" id="GO:0097546">
    <property type="term" value="C:ciliary base"/>
    <property type="evidence" value="ECO:0007669"/>
    <property type="project" value="TreeGrafter"/>
</dbReference>
<proteinExistence type="predicted"/>